<evidence type="ECO:0000313" key="1">
    <source>
        <dbReference type="EMBL" id="QPG04576.1"/>
    </source>
</evidence>
<dbReference type="RefSeq" id="WP_195809669.1">
    <property type="nucleotide sequence ID" value="NZ_CP064795.1"/>
</dbReference>
<sequence length="47" mass="5550">MTLISYDSLMAEIDKAELLLGKLPYWKISERLRLELRVKQMKGLLNQ</sequence>
<gene>
    <name evidence="1" type="ORF">IT774_10040</name>
</gene>
<dbReference type="EMBL" id="CP064795">
    <property type="protein sequence ID" value="QPG04576.1"/>
    <property type="molecule type" value="Genomic_DNA"/>
</dbReference>
<accession>A0A7S9HCK9</accession>
<reference evidence="1 2" key="1">
    <citation type="submission" date="2020-11" db="EMBL/GenBank/DDBJ databases">
        <title>Complete genome sequence for Salinimonas sp. strain G2-b.</title>
        <authorList>
            <person name="Park S.-J."/>
        </authorList>
    </citation>
    <scope>NUCLEOTIDE SEQUENCE [LARGE SCALE GENOMIC DNA]</scope>
    <source>
        <strain evidence="1 2">G2-b</strain>
    </source>
</reference>
<dbReference type="Proteomes" id="UP000595095">
    <property type="component" value="Chromosome"/>
</dbReference>
<keyword evidence="2" id="KW-1185">Reference proteome</keyword>
<protein>
    <submittedName>
        <fullName evidence="1">Uncharacterized protein</fullName>
    </submittedName>
</protein>
<organism evidence="1 2">
    <name type="scientific">Salinimonas marina</name>
    <dbReference type="NCBI Taxonomy" id="2785918"/>
    <lineage>
        <taxon>Bacteria</taxon>
        <taxon>Pseudomonadati</taxon>
        <taxon>Pseudomonadota</taxon>
        <taxon>Gammaproteobacteria</taxon>
        <taxon>Alteromonadales</taxon>
        <taxon>Alteromonadaceae</taxon>
        <taxon>Alteromonas/Salinimonas group</taxon>
        <taxon>Salinimonas</taxon>
    </lineage>
</organism>
<name>A0A7S9HCK9_9ALTE</name>
<dbReference type="KEGG" id="smaa:IT774_10040"/>
<evidence type="ECO:0000313" key="2">
    <source>
        <dbReference type="Proteomes" id="UP000595095"/>
    </source>
</evidence>
<proteinExistence type="predicted"/>
<dbReference type="AlphaFoldDB" id="A0A7S9HCK9"/>